<feature type="signal peptide" evidence="2">
    <location>
        <begin position="1"/>
        <end position="19"/>
    </location>
</feature>
<dbReference type="RefSeq" id="WP_133545733.1">
    <property type="nucleotide sequence ID" value="NZ_SNYQ01000009.1"/>
</dbReference>
<dbReference type="Proteomes" id="UP000295657">
    <property type="component" value="Unassembled WGS sequence"/>
</dbReference>
<protein>
    <submittedName>
        <fullName evidence="3">Uncharacterized protein</fullName>
    </submittedName>
</protein>
<keyword evidence="4" id="KW-1185">Reference proteome</keyword>
<feature type="chain" id="PRO_5020441110" evidence="2">
    <location>
        <begin position="20"/>
        <end position="62"/>
    </location>
</feature>
<dbReference type="EMBL" id="SNYQ01000009">
    <property type="protein sequence ID" value="TDQ56670.1"/>
    <property type="molecule type" value="Genomic_DNA"/>
</dbReference>
<comment type="caution">
    <text evidence="3">The sequence shown here is derived from an EMBL/GenBank/DDBJ whole genome shotgun (WGS) entry which is preliminary data.</text>
</comment>
<gene>
    <name evidence="3" type="ORF">EDC45_1880</name>
</gene>
<reference evidence="3 4" key="1">
    <citation type="submission" date="2019-03" db="EMBL/GenBank/DDBJ databases">
        <title>Genomic Encyclopedia of Type Strains, Phase IV (KMG-IV): sequencing the most valuable type-strain genomes for metagenomic binning, comparative biology and taxonomic classification.</title>
        <authorList>
            <person name="Goeker M."/>
        </authorList>
    </citation>
    <scope>NUCLEOTIDE SEQUENCE [LARGE SCALE GENOMIC DNA]</scope>
    <source>
        <strain evidence="3 4">DSM 28403</strain>
    </source>
</reference>
<feature type="region of interest" description="Disordered" evidence="1">
    <location>
        <begin position="20"/>
        <end position="49"/>
    </location>
</feature>
<evidence type="ECO:0000313" key="4">
    <source>
        <dbReference type="Proteomes" id="UP000295657"/>
    </source>
</evidence>
<dbReference type="OrthoDB" id="5685103at2"/>
<accession>A0A4R6V6Y3</accession>
<keyword evidence="2" id="KW-0732">Signal</keyword>
<evidence type="ECO:0000256" key="1">
    <source>
        <dbReference type="SAM" id="MobiDB-lite"/>
    </source>
</evidence>
<dbReference type="PROSITE" id="PS51257">
    <property type="entry name" value="PROKAR_LIPOPROTEIN"/>
    <property type="match status" value="1"/>
</dbReference>
<name>A0A4R6V6Y3_9PAST</name>
<organism evidence="3 4">
    <name type="scientific">Mesocricetibacter intestinalis</name>
    <dbReference type="NCBI Taxonomy" id="1521930"/>
    <lineage>
        <taxon>Bacteria</taxon>
        <taxon>Pseudomonadati</taxon>
        <taxon>Pseudomonadota</taxon>
        <taxon>Gammaproteobacteria</taxon>
        <taxon>Pasteurellales</taxon>
        <taxon>Pasteurellaceae</taxon>
        <taxon>Mesocricetibacter</taxon>
    </lineage>
</organism>
<dbReference type="AlphaFoldDB" id="A0A4R6V6Y3"/>
<sequence length="62" mass="6785">MKKSVFLSVVILLLSACSAEPPPRSENDLPDGIMQPVEGTGAIDDGNWLPDVKWQSMPESMR</sequence>
<evidence type="ECO:0000256" key="2">
    <source>
        <dbReference type="SAM" id="SignalP"/>
    </source>
</evidence>
<evidence type="ECO:0000313" key="3">
    <source>
        <dbReference type="EMBL" id="TDQ56670.1"/>
    </source>
</evidence>
<proteinExistence type="predicted"/>